<dbReference type="EMBL" id="SUMF01000005">
    <property type="protein sequence ID" value="TJZ74760.1"/>
    <property type="molecule type" value="Genomic_DNA"/>
</dbReference>
<evidence type="ECO:0000313" key="1">
    <source>
        <dbReference type="EMBL" id="TJZ74760.1"/>
    </source>
</evidence>
<evidence type="ECO:0000313" key="2">
    <source>
        <dbReference type="Proteomes" id="UP000310016"/>
    </source>
</evidence>
<dbReference type="InterPro" id="IPR018714">
    <property type="entry name" value="DUF2237"/>
</dbReference>
<organism evidence="1 2">
    <name type="scientific">Chitiniphilus eburneus</name>
    <dbReference type="NCBI Taxonomy" id="2571148"/>
    <lineage>
        <taxon>Bacteria</taxon>
        <taxon>Pseudomonadati</taxon>
        <taxon>Pseudomonadota</taxon>
        <taxon>Betaproteobacteria</taxon>
        <taxon>Neisseriales</taxon>
        <taxon>Chitinibacteraceae</taxon>
        <taxon>Chitiniphilus</taxon>
    </lineage>
</organism>
<dbReference type="AlphaFoldDB" id="A0A4U0Q2B1"/>
<dbReference type="PANTHER" id="PTHR37466:SF1">
    <property type="entry name" value="SLR1628 PROTEIN"/>
    <property type="match status" value="1"/>
</dbReference>
<dbReference type="Proteomes" id="UP000310016">
    <property type="component" value="Unassembled WGS sequence"/>
</dbReference>
<dbReference type="Pfam" id="PF09996">
    <property type="entry name" value="DUF2237"/>
    <property type="match status" value="1"/>
</dbReference>
<dbReference type="OrthoDB" id="9792525at2"/>
<gene>
    <name evidence="1" type="ORF">FAZ21_07245</name>
</gene>
<keyword evidence="2" id="KW-1185">Reference proteome</keyword>
<accession>A0A4U0Q2B1</accession>
<dbReference type="RefSeq" id="WP_136772617.1">
    <property type="nucleotide sequence ID" value="NZ_CP156074.1"/>
</dbReference>
<reference evidence="1 2" key="1">
    <citation type="submission" date="2019-04" db="EMBL/GenBank/DDBJ databases">
        <title>Chitiniphilus eburnea sp. nov., a novel chitinolytic bacterium isolated from aquaculture sludge.</title>
        <authorList>
            <person name="Sheng M."/>
        </authorList>
    </citation>
    <scope>NUCLEOTIDE SEQUENCE [LARGE SCALE GENOMIC DNA]</scope>
    <source>
        <strain evidence="1 2">HX-2-15</strain>
    </source>
</reference>
<proteinExistence type="predicted"/>
<sequence>MSDAAQISVLGLPLFPCNFDPATGYERNGFCAECQGDAGQHTVCARMTEEFLAFSAERGNDLMTPRPDWGFPGLKPGDQWCVCAGRWIEALLEGKAPPILLAATHEAILEHLSLETLVAYALDRP</sequence>
<dbReference type="Gene3D" id="3.30.56.110">
    <property type="entry name" value="Protein of unknown function DUF2237"/>
    <property type="match status" value="1"/>
</dbReference>
<dbReference type="PANTHER" id="PTHR37466">
    <property type="entry name" value="SLR1628 PROTEIN"/>
    <property type="match status" value="1"/>
</dbReference>
<name>A0A4U0Q2B1_9NEIS</name>
<protein>
    <submittedName>
        <fullName evidence="1">DUF2237 domain-containing protein</fullName>
    </submittedName>
</protein>
<comment type="caution">
    <text evidence="1">The sequence shown here is derived from an EMBL/GenBank/DDBJ whole genome shotgun (WGS) entry which is preliminary data.</text>
</comment>